<evidence type="ECO:0000313" key="2">
    <source>
        <dbReference type="EMBL" id="MDV6374854.1"/>
    </source>
</evidence>
<keyword evidence="3" id="KW-1185">Reference proteome</keyword>
<feature type="chain" id="PRO_5047180049" description="Outer membrane protein beta-barrel domain-containing protein" evidence="1">
    <location>
        <begin position="19"/>
        <end position="232"/>
    </location>
</feature>
<evidence type="ECO:0008006" key="4">
    <source>
        <dbReference type="Google" id="ProtNLM"/>
    </source>
</evidence>
<dbReference type="RefSeq" id="WP_317640180.1">
    <property type="nucleotide sequence ID" value="NZ_JAPMIV010000015.1"/>
</dbReference>
<feature type="signal peptide" evidence="1">
    <location>
        <begin position="1"/>
        <end position="18"/>
    </location>
</feature>
<comment type="caution">
    <text evidence="2">The sequence shown here is derived from an EMBL/GenBank/DDBJ whole genome shotgun (WGS) entry which is preliminary data.</text>
</comment>
<keyword evidence="1" id="KW-0732">Signal</keyword>
<dbReference type="EMBL" id="JAPMIV010000015">
    <property type="protein sequence ID" value="MDV6374854.1"/>
    <property type="molecule type" value="Genomic_DNA"/>
</dbReference>
<name>A0ABU4DT44_9DEIO</name>
<gene>
    <name evidence="2" type="ORF">ORD21_09670</name>
</gene>
<proteinExistence type="predicted"/>
<dbReference type="Proteomes" id="UP001276150">
    <property type="component" value="Unassembled WGS sequence"/>
</dbReference>
<sequence length="232" mass="23784">MKNIIALTILAAAATAGAQTLDSVTTAVTNTITRNNIELGLTGGYAGGLSGEVFVHAPNVIGPVGVKVGVAYTRTSDAITDSSDIGAGPFSGYKTAGATERGSATVVSVDGTYGLGEVAPGIDTMVYGGARYGKFSATEDYGSNLTTTYSSNAFGLGAGAMASYALSGNLSLVGDVGADYFFKSTIDRKSNTAAGPTSDTYATEDVNYNDFNNRFIRPGTSFKARVGIKYMF</sequence>
<reference evidence="2 3" key="1">
    <citation type="submission" date="2022-11" db="EMBL/GenBank/DDBJ databases">
        <title>Deinococcus ZS9-10, Low Temperature and Draught-tolerating, UV-resistant Bacteria from Continental Antarctica.</title>
        <authorList>
            <person name="Cheng L."/>
        </authorList>
    </citation>
    <scope>NUCLEOTIDE SEQUENCE [LARGE SCALE GENOMIC DNA]</scope>
    <source>
        <strain evidence="2 3">ZS9-10</strain>
    </source>
</reference>
<organism evidence="2 3">
    <name type="scientific">Deinococcus arenicola</name>
    <dbReference type="NCBI Taxonomy" id="2994950"/>
    <lineage>
        <taxon>Bacteria</taxon>
        <taxon>Thermotogati</taxon>
        <taxon>Deinococcota</taxon>
        <taxon>Deinococci</taxon>
        <taxon>Deinococcales</taxon>
        <taxon>Deinococcaceae</taxon>
        <taxon>Deinococcus</taxon>
    </lineage>
</organism>
<protein>
    <recommendedName>
        <fullName evidence="4">Outer membrane protein beta-barrel domain-containing protein</fullName>
    </recommendedName>
</protein>
<evidence type="ECO:0000313" key="3">
    <source>
        <dbReference type="Proteomes" id="UP001276150"/>
    </source>
</evidence>
<evidence type="ECO:0000256" key="1">
    <source>
        <dbReference type="SAM" id="SignalP"/>
    </source>
</evidence>
<dbReference type="Gene3D" id="2.40.160.70">
    <property type="entry name" value="outer membrane protein from Thermus thermophilus HB27"/>
    <property type="match status" value="1"/>
</dbReference>
<accession>A0ABU4DT44</accession>